<dbReference type="Proteomes" id="UP000565572">
    <property type="component" value="Unassembled WGS sequence"/>
</dbReference>
<keyword evidence="3" id="KW-1185">Reference proteome</keyword>
<name>A0A7W5JUM9_9ACTN</name>
<protein>
    <submittedName>
        <fullName evidence="2">Putative membrane protein</fullName>
    </submittedName>
</protein>
<keyword evidence="1" id="KW-1133">Transmembrane helix</keyword>
<sequence length="72" mass="7570">MWSTFPRGAAAEVALALVAGLVVVVTAHPLPAPRADQVDDWHSWLGLAAVLGFCHGLVRLAGWLRRRSAGGA</sequence>
<dbReference type="RefSeq" id="WP_183337501.1">
    <property type="nucleotide sequence ID" value="NZ_JACHZG010000001.1"/>
</dbReference>
<dbReference type="AlphaFoldDB" id="A0A7W5JUM9"/>
<keyword evidence="1" id="KW-0812">Transmembrane</keyword>
<proteinExistence type="predicted"/>
<organism evidence="2 3">
    <name type="scientific">Microlunatus antarcticus</name>
    <dbReference type="NCBI Taxonomy" id="53388"/>
    <lineage>
        <taxon>Bacteria</taxon>
        <taxon>Bacillati</taxon>
        <taxon>Actinomycetota</taxon>
        <taxon>Actinomycetes</taxon>
        <taxon>Propionibacteriales</taxon>
        <taxon>Propionibacteriaceae</taxon>
        <taxon>Microlunatus</taxon>
    </lineage>
</organism>
<evidence type="ECO:0000256" key="1">
    <source>
        <dbReference type="SAM" id="Phobius"/>
    </source>
</evidence>
<feature type="transmembrane region" description="Helical" evidence="1">
    <location>
        <begin position="43"/>
        <end position="64"/>
    </location>
</feature>
<dbReference type="EMBL" id="JACHZG010000001">
    <property type="protein sequence ID" value="MBB3326578.1"/>
    <property type="molecule type" value="Genomic_DNA"/>
</dbReference>
<comment type="caution">
    <text evidence="2">The sequence shown here is derived from an EMBL/GenBank/DDBJ whole genome shotgun (WGS) entry which is preliminary data.</text>
</comment>
<gene>
    <name evidence="2" type="ORF">FHX39_001522</name>
</gene>
<reference evidence="2 3" key="1">
    <citation type="submission" date="2020-08" db="EMBL/GenBank/DDBJ databases">
        <title>Sequencing the genomes of 1000 actinobacteria strains.</title>
        <authorList>
            <person name="Klenk H.-P."/>
        </authorList>
    </citation>
    <scope>NUCLEOTIDE SEQUENCE [LARGE SCALE GENOMIC DNA]</scope>
    <source>
        <strain evidence="2 3">DSM 11053</strain>
    </source>
</reference>
<keyword evidence="1" id="KW-0472">Membrane</keyword>
<evidence type="ECO:0000313" key="2">
    <source>
        <dbReference type="EMBL" id="MBB3326578.1"/>
    </source>
</evidence>
<evidence type="ECO:0000313" key="3">
    <source>
        <dbReference type="Proteomes" id="UP000565572"/>
    </source>
</evidence>
<accession>A0A7W5JUM9</accession>